<comment type="caution">
    <text evidence="2">The sequence shown here is derived from an EMBL/GenBank/DDBJ whole genome shotgun (WGS) entry which is preliminary data.</text>
</comment>
<evidence type="ECO:0000313" key="3">
    <source>
        <dbReference type="Proteomes" id="UP001497527"/>
    </source>
</evidence>
<dbReference type="Pfam" id="PF10988">
    <property type="entry name" value="DUF2807"/>
    <property type="match status" value="1"/>
</dbReference>
<proteinExistence type="predicted"/>
<evidence type="ECO:0000259" key="1">
    <source>
        <dbReference type="Pfam" id="PF10988"/>
    </source>
</evidence>
<dbReference type="InterPro" id="IPR021255">
    <property type="entry name" value="DUF2807"/>
</dbReference>
<gene>
    <name evidence="2" type="ORF">T190423A01A_30102</name>
</gene>
<feature type="domain" description="Putative auto-transporter adhesin head GIN" evidence="1">
    <location>
        <begin position="29"/>
        <end position="227"/>
    </location>
</feature>
<keyword evidence="3" id="KW-1185">Reference proteome</keyword>
<sequence>MKTKYIVLLLWMCTPLWLLGQSKTLTVENFKKVIVSPHIEVEFKKGTKESVEIIENHSALNIDVKGKTLHLYLNDAKITSPTKKMKVNGYMQKVPIYKGRLVKAVITYKEVETFALRGEEDFYFASALEQDKLTLTVYGEPEVVIEKVQVNKMKTTLYGASKFTIKKGSVKEQKYTVYGEARIKVAEVKSSQTKIVAHGSANVKINVSDRLKVTSYGETKVYYRGSPKVSKGIVIGDTLIEAL</sequence>
<dbReference type="Gene3D" id="2.160.20.120">
    <property type="match status" value="1"/>
</dbReference>
<protein>
    <submittedName>
        <fullName evidence="2">DUF2807 domain-containing protein</fullName>
    </submittedName>
</protein>
<dbReference type="PANTHER" id="PTHR39200:SF1">
    <property type="entry name" value="AUTO-TRANSPORTER ADHESIN HEAD GIN DOMAIN-CONTAINING PROTEIN-RELATED"/>
    <property type="match status" value="1"/>
</dbReference>
<name>A0ABP1F3K0_9FLAO</name>
<dbReference type="RefSeq" id="WP_348716888.1">
    <property type="nucleotide sequence ID" value="NZ_CAXJIO010000012.1"/>
</dbReference>
<dbReference type="Proteomes" id="UP001497527">
    <property type="component" value="Unassembled WGS sequence"/>
</dbReference>
<dbReference type="EMBL" id="CAXJIO010000012">
    <property type="protein sequence ID" value="CAL2102988.1"/>
    <property type="molecule type" value="Genomic_DNA"/>
</dbReference>
<reference evidence="2 3" key="1">
    <citation type="submission" date="2024-05" db="EMBL/GenBank/DDBJ databases">
        <authorList>
            <person name="Duchaud E."/>
        </authorList>
    </citation>
    <scope>NUCLEOTIDE SEQUENCE [LARGE SCALE GENOMIC DNA]</scope>
    <source>
        <strain evidence="2">Ena-SAMPLE-TAB-13-05-2024-13:56:06:370-140308</strain>
    </source>
</reference>
<evidence type="ECO:0000313" key="2">
    <source>
        <dbReference type="EMBL" id="CAL2102988.1"/>
    </source>
</evidence>
<organism evidence="2 3">
    <name type="scientific">Tenacibaculum polynesiense</name>
    <dbReference type="NCBI Taxonomy" id="3137857"/>
    <lineage>
        <taxon>Bacteria</taxon>
        <taxon>Pseudomonadati</taxon>
        <taxon>Bacteroidota</taxon>
        <taxon>Flavobacteriia</taxon>
        <taxon>Flavobacteriales</taxon>
        <taxon>Flavobacteriaceae</taxon>
        <taxon>Tenacibaculum</taxon>
    </lineage>
</organism>
<dbReference type="PANTHER" id="PTHR39200">
    <property type="entry name" value="HYPOTHETICAL EXPORTED PROTEIN"/>
    <property type="match status" value="1"/>
</dbReference>
<accession>A0ABP1F3K0</accession>